<accession>A0A2U2ADS7</accession>
<proteinExistence type="inferred from homology"/>
<evidence type="ECO:0000313" key="4">
    <source>
        <dbReference type="Proteomes" id="UP000245020"/>
    </source>
</evidence>
<reference evidence="4" key="1">
    <citation type="submission" date="2018-05" db="EMBL/GenBank/DDBJ databases">
        <title>Ignatzschineria dubaiensis sp. nov., isolated from necrotic foot tissues of dromedaries (Camelus dromedarius) and associated maggots in Dubai, United Arab Emirates.</title>
        <authorList>
            <person name="Tsang C.C."/>
            <person name="Tang J.Y.M."/>
            <person name="Fong J.Y.H."/>
            <person name="Kinne J."/>
            <person name="Lee H.H."/>
            <person name="Joseph M."/>
            <person name="Jose S."/>
            <person name="Schuster R.K."/>
            <person name="Tang Y."/>
            <person name="Sivakumar S."/>
            <person name="Chen J.H.K."/>
            <person name="Teng J.L.L."/>
            <person name="Lau S.K.P."/>
            <person name="Wernery U."/>
            <person name="Woo P.C.Y."/>
        </authorList>
    </citation>
    <scope>NUCLEOTIDE SEQUENCE [LARGE SCALE GENOMIC DNA]</scope>
    <source>
        <strain evidence="4">KCTC 22644</strain>
    </source>
</reference>
<evidence type="ECO:0000313" key="3">
    <source>
        <dbReference type="EMBL" id="PWD80814.1"/>
    </source>
</evidence>
<gene>
    <name evidence="3" type="ORF">DC083_06810</name>
</gene>
<dbReference type="Pfam" id="PF01722">
    <property type="entry name" value="BolA"/>
    <property type="match status" value="1"/>
</dbReference>
<dbReference type="AlphaFoldDB" id="A0A2U2ADS7"/>
<keyword evidence="4" id="KW-1185">Reference proteome</keyword>
<dbReference type="PIRSF" id="PIRSF003113">
    <property type="entry name" value="BolA"/>
    <property type="match status" value="1"/>
</dbReference>
<dbReference type="InterPro" id="IPR050961">
    <property type="entry name" value="BolA/IbaG_stress_morph_reg"/>
</dbReference>
<dbReference type="PANTHER" id="PTHR46229:SF2">
    <property type="entry name" value="BOLA-LIKE PROTEIN 1"/>
    <property type="match status" value="1"/>
</dbReference>
<dbReference type="InterPro" id="IPR002634">
    <property type="entry name" value="BolA"/>
</dbReference>
<protein>
    <submittedName>
        <fullName evidence="3">BolA family transcriptional regulator</fullName>
    </submittedName>
</protein>
<dbReference type="RefSeq" id="WP_026878073.1">
    <property type="nucleotide sequence ID" value="NZ_BMYA01000002.1"/>
</dbReference>
<dbReference type="EMBL" id="QEWQ01000004">
    <property type="protein sequence ID" value="PWD80814.1"/>
    <property type="molecule type" value="Genomic_DNA"/>
</dbReference>
<dbReference type="SUPFAM" id="SSF82657">
    <property type="entry name" value="BolA-like"/>
    <property type="match status" value="1"/>
</dbReference>
<comment type="similarity">
    <text evidence="1 2">Belongs to the BolA/IbaG family.</text>
</comment>
<evidence type="ECO:0000256" key="1">
    <source>
        <dbReference type="ARBA" id="ARBA00005578"/>
    </source>
</evidence>
<dbReference type="PANTHER" id="PTHR46229">
    <property type="entry name" value="BOLA TRANSCRIPTION REGULATOR"/>
    <property type="match status" value="1"/>
</dbReference>
<name>A0A2U2ADS7_9GAMM</name>
<sequence length="79" mass="9034">MMTKDKLKALIEASVQCDYIEVKGDDGVHFEAIIVSPEFENLSMLKQHKLIYAALGDRLQTEEIHALALKTYKPSQWNQ</sequence>
<dbReference type="InterPro" id="IPR036065">
    <property type="entry name" value="BolA-like_sf"/>
</dbReference>
<organism evidence="3 4">
    <name type="scientific">Ignatzschineria ureiclastica</name>
    <dbReference type="NCBI Taxonomy" id="472582"/>
    <lineage>
        <taxon>Bacteria</taxon>
        <taxon>Pseudomonadati</taxon>
        <taxon>Pseudomonadota</taxon>
        <taxon>Gammaproteobacteria</taxon>
        <taxon>Cardiobacteriales</taxon>
        <taxon>Ignatzschineriaceae</taxon>
        <taxon>Ignatzschineria</taxon>
    </lineage>
</organism>
<dbReference type="Gene3D" id="3.30.300.90">
    <property type="entry name" value="BolA-like"/>
    <property type="match status" value="1"/>
</dbReference>
<evidence type="ECO:0000256" key="2">
    <source>
        <dbReference type="RuleBase" id="RU003860"/>
    </source>
</evidence>
<comment type="caution">
    <text evidence="3">The sequence shown here is derived from an EMBL/GenBank/DDBJ whole genome shotgun (WGS) entry which is preliminary data.</text>
</comment>
<dbReference type="Proteomes" id="UP000245020">
    <property type="component" value="Unassembled WGS sequence"/>
</dbReference>
<dbReference type="OrthoDB" id="9801469at2"/>